<evidence type="ECO:0000313" key="2">
    <source>
        <dbReference type="EMBL" id="TFJ79922.1"/>
    </source>
</evidence>
<proteinExistence type="predicted"/>
<reference evidence="2 3" key="1">
    <citation type="submission" date="2019-01" db="EMBL/GenBank/DDBJ databases">
        <title>Nuclear Genome Assembly of the Microalgal Biofuel strain Nannochloropsis salina CCMP1776.</title>
        <authorList>
            <person name="Hovde B."/>
        </authorList>
    </citation>
    <scope>NUCLEOTIDE SEQUENCE [LARGE SCALE GENOMIC DNA]</scope>
    <source>
        <strain evidence="2 3">CCMP1776</strain>
    </source>
</reference>
<organism evidence="2 3">
    <name type="scientific">Nannochloropsis salina CCMP1776</name>
    <dbReference type="NCBI Taxonomy" id="1027361"/>
    <lineage>
        <taxon>Eukaryota</taxon>
        <taxon>Sar</taxon>
        <taxon>Stramenopiles</taxon>
        <taxon>Ochrophyta</taxon>
        <taxon>Eustigmatophyceae</taxon>
        <taxon>Eustigmatales</taxon>
        <taxon>Monodopsidaceae</taxon>
        <taxon>Microchloropsis</taxon>
        <taxon>Microchloropsis salina</taxon>
    </lineage>
</organism>
<keyword evidence="3" id="KW-1185">Reference proteome</keyword>
<dbReference type="AlphaFoldDB" id="A0A4D9CLG0"/>
<gene>
    <name evidence="2" type="ORF">NSK_008730</name>
</gene>
<feature type="compositionally biased region" description="Basic and acidic residues" evidence="1">
    <location>
        <begin position="96"/>
        <end position="111"/>
    </location>
</feature>
<comment type="caution">
    <text evidence="2">The sequence shown here is derived from an EMBL/GenBank/DDBJ whole genome shotgun (WGS) entry which is preliminary data.</text>
</comment>
<feature type="region of interest" description="Disordered" evidence="1">
    <location>
        <begin position="1"/>
        <end position="23"/>
    </location>
</feature>
<accession>A0A4D9CLG0</accession>
<protein>
    <submittedName>
        <fullName evidence="2">Uncharacterized protein</fullName>
    </submittedName>
</protein>
<feature type="compositionally biased region" description="Basic residues" evidence="1">
    <location>
        <begin position="1"/>
        <end position="12"/>
    </location>
</feature>
<evidence type="ECO:0000256" key="1">
    <source>
        <dbReference type="SAM" id="MobiDB-lite"/>
    </source>
</evidence>
<feature type="region of interest" description="Disordered" evidence="1">
    <location>
        <begin position="68"/>
        <end position="118"/>
    </location>
</feature>
<dbReference type="Proteomes" id="UP000355283">
    <property type="component" value="Unassembled WGS sequence"/>
</dbReference>
<dbReference type="EMBL" id="SDOX01000184">
    <property type="protein sequence ID" value="TFJ79922.1"/>
    <property type="molecule type" value="Genomic_DNA"/>
</dbReference>
<evidence type="ECO:0000313" key="3">
    <source>
        <dbReference type="Proteomes" id="UP000355283"/>
    </source>
</evidence>
<name>A0A4D9CLG0_9STRA</name>
<sequence length="118" mass="12656">MGKAKKTRKYAVMKKQISPKDPRLKENIEKAKKKAEAAVKAQRREVEAVPTGMFFKYNTSLGPPFRVLGGGCEGRQAKEGPQENEEEGAGEGGAEGGKEGEVGLEGGKEEGSVLDFSD</sequence>